<evidence type="ECO:0000313" key="1">
    <source>
        <dbReference type="EMBL" id="GIX69535.1"/>
    </source>
</evidence>
<gene>
    <name evidence="1" type="ORF">CEXT_743611</name>
</gene>
<name>A0AAV4MBA2_CAEEX</name>
<sequence>MACPRPVIHLSRNRLGIGWHSSWSPVSADSSLTRVGWAREEQSIKNWMTFLAVTHLKNHREAITIILGQQDREFFFNKTECLWDF</sequence>
<keyword evidence="2" id="KW-1185">Reference proteome</keyword>
<evidence type="ECO:0000313" key="2">
    <source>
        <dbReference type="Proteomes" id="UP001054945"/>
    </source>
</evidence>
<dbReference type="AlphaFoldDB" id="A0AAV4MBA2"/>
<dbReference type="EMBL" id="BPLR01019594">
    <property type="protein sequence ID" value="GIX69535.1"/>
    <property type="molecule type" value="Genomic_DNA"/>
</dbReference>
<protein>
    <submittedName>
        <fullName evidence="1">Uncharacterized protein</fullName>
    </submittedName>
</protein>
<accession>A0AAV4MBA2</accession>
<organism evidence="1 2">
    <name type="scientific">Caerostris extrusa</name>
    <name type="common">Bark spider</name>
    <name type="synonym">Caerostris bankana</name>
    <dbReference type="NCBI Taxonomy" id="172846"/>
    <lineage>
        <taxon>Eukaryota</taxon>
        <taxon>Metazoa</taxon>
        <taxon>Ecdysozoa</taxon>
        <taxon>Arthropoda</taxon>
        <taxon>Chelicerata</taxon>
        <taxon>Arachnida</taxon>
        <taxon>Araneae</taxon>
        <taxon>Araneomorphae</taxon>
        <taxon>Entelegynae</taxon>
        <taxon>Araneoidea</taxon>
        <taxon>Araneidae</taxon>
        <taxon>Caerostris</taxon>
    </lineage>
</organism>
<reference evidence="1 2" key="1">
    <citation type="submission" date="2021-06" db="EMBL/GenBank/DDBJ databases">
        <title>Caerostris extrusa draft genome.</title>
        <authorList>
            <person name="Kono N."/>
            <person name="Arakawa K."/>
        </authorList>
    </citation>
    <scope>NUCLEOTIDE SEQUENCE [LARGE SCALE GENOMIC DNA]</scope>
</reference>
<proteinExistence type="predicted"/>
<dbReference type="Proteomes" id="UP001054945">
    <property type="component" value="Unassembled WGS sequence"/>
</dbReference>
<comment type="caution">
    <text evidence="1">The sequence shown here is derived from an EMBL/GenBank/DDBJ whole genome shotgun (WGS) entry which is preliminary data.</text>
</comment>